<dbReference type="Pfam" id="PF06335">
    <property type="entry name" value="DUF1054"/>
    <property type="match status" value="1"/>
</dbReference>
<dbReference type="EMBL" id="CP009286">
    <property type="protein sequence ID" value="AIQ63723.1"/>
    <property type="molecule type" value="Genomic_DNA"/>
</dbReference>
<evidence type="ECO:0000256" key="1">
    <source>
        <dbReference type="HAMAP-Rule" id="MF_01851"/>
    </source>
</evidence>
<dbReference type="RefSeq" id="WP_038695465.1">
    <property type="nucleotide sequence ID" value="NZ_CP009286.1"/>
</dbReference>
<sequence length="207" mass="23503">MPFEGFASQDFDTMAIEGLEPRMDALIATVRPKLNALGEETAPFLSALCGEEMYPHVAKHARRTVHPPNDTWVAWGPSKRGYKALPHFQTGMFSTHLFAVFAIIYESPNKIAFADALADNMDMVRKELPGNYFWSTDHLDLRGTMHRDMGRVQFEELIRRLKEVKKAEVTCGLRIERNDPVLGDGAALLQLVESTFEKLLPLYRMSF</sequence>
<dbReference type="SUPFAM" id="SSF142913">
    <property type="entry name" value="YktB/PF0168-like"/>
    <property type="match status" value="1"/>
</dbReference>
<dbReference type="Proteomes" id="UP000029507">
    <property type="component" value="Chromosome"/>
</dbReference>
<keyword evidence="3" id="KW-1185">Reference proteome</keyword>
<dbReference type="HAMAP" id="MF_01851">
    <property type="entry name" value="UPF0637"/>
    <property type="match status" value="1"/>
</dbReference>
<protein>
    <recommendedName>
        <fullName evidence="1">UPF0637 protein PSTEL_12160</fullName>
    </recommendedName>
</protein>
<dbReference type="HOGENOM" id="CLU_096059_0_0_9"/>
<dbReference type="InterPro" id="IPR053707">
    <property type="entry name" value="UPF0637_domain_sf"/>
</dbReference>
<dbReference type="STRING" id="169760.PSTEL_12160"/>
<proteinExistence type="inferred from homology"/>
<organism evidence="2 3">
    <name type="scientific">Paenibacillus stellifer</name>
    <dbReference type="NCBI Taxonomy" id="169760"/>
    <lineage>
        <taxon>Bacteria</taxon>
        <taxon>Bacillati</taxon>
        <taxon>Bacillota</taxon>
        <taxon>Bacilli</taxon>
        <taxon>Bacillales</taxon>
        <taxon>Paenibacillaceae</taxon>
        <taxon>Paenibacillus</taxon>
    </lineage>
</organism>
<name>A0A089LWU2_9BACL</name>
<evidence type="ECO:0000313" key="2">
    <source>
        <dbReference type="EMBL" id="AIQ63723.1"/>
    </source>
</evidence>
<dbReference type="InterPro" id="IPR009403">
    <property type="entry name" value="UPF0637"/>
</dbReference>
<accession>A0A089LWU2</accession>
<dbReference type="AlphaFoldDB" id="A0A089LWU2"/>
<dbReference type="KEGG" id="pste:PSTEL_12160"/>
<evidence type="ECO:0000313" key="3">
    <source>
        <dbReference type="Proteomes" id="UP000029507"/>
    </source>
</evidence>
<dbReference type="Gene3D" id="3.30.930.20">
    <property type="entry name" value="Protein of unknown function DUF1054"/>
    <property type="match status" value="1"/>
</dbReference>
<reference evidence="2 3" key="1">
    <citation type="submission" date="2014-08" db="EMBL/GenBank/DDBJ databases">
        <title>Comparative genomics of the Paenibacillus odorifer group.</title>
        <authorList>
            <person name="den Bakker H.C."/>
            <person name="Tsai Y.-C."/>
            <person name="Martin N."/>
            <person name="Korlach J."/>
            <person name="Wiedmann M."/>
        </authorList>
    </citation>
    <scope>NUCLEOTIDE SEQUENCE [LARGE SCALE GENOMIC DNA]</scope>
    <source>
        <strain evidence="2 3">DSM 14472</strain>
    </source>
</reference>
<dbReference type="OrthoDB" id="9812818at2"/>
<comment type="similarity">
    <text evidence="1">Belongs to the UPF0637 family.</text>
</comment>
<dbReference type="PIRSF" id="PIRSF021332">
    <property type="entry name" value="DUF1054"/>
    <property type="match status" value="1"/>
</dbReference>
<gene>
    <name evidence="2" type="ORF">PSTEL_12160</name>
</gene>